<dbReference type="InterPro" id="IPR005467">
    <property type="entry name" value="His_kinase_dom"/>
</dbReference>
<evidence type="ECO:0000256" key="1">
    <source>
        <dbReference type="ARBA" id="ARBA00000085"/>
    </source>
</evidence>
<keyword evidence="5" id="KW-0597">Phosphoprotein</keyword>
<dbReference type="InterPro" id="IPR033463">
    <property type="entry name" value="sCache_3"/>
</dbReference>
<dbReference type="CDD" id="cd00130">
    <property type="entry name" value="PAS"/>
    <property type="match status" value="1"/>
</dbReference>
<accession>A0A1G9Y2F6</accession>
<dbReference type="Proteomes" id="UP000198680">
    <property type="component" value="Unassembled WGS sequence"/>
</dbReference>
<dbReference type="AlphaFoldDB" id="A0A1G9Y2F6"/>
<evidence type="ECO:0000256" key="12">
    <source>
        <dbReference type="ARBA" id="ARBA00023012"/>
    </source>
</evidence>
<evidence type="ECO:0000256" key="9">
    <source>
        <dbReference type="ARBA" id="ARBA00022777"/>
    </source>
</evidence>
<dbReference type="InterPro" id="IPR000014">
    <property type="entry name" value="PAS"/>
</dbReference>
<dbReference type="PANTHER" id="PTHR43547:SF10">
    <property type="entry name" value="SENSOR HISTIDINE KINASE DCUS"/>
    <property type="match status" value="1"/>
</dbReference>
<name>A0A1G9Y2F6_9ACTN</name>
<keyword evidence="9 16" id="KW-0418">Kinase</keyword>
<evidence type="ECO:0000256" key="8">
    <source>
        <dbReference type="ARBA" id="ARBA00022741"/>
    </source>
</evidence>
<evidence type="ECO:0000256" key="11">
    <source>
        <dbReference type="ARBA" id="ARBA00022989"/>
    </source>
</evidence>
<comment type="catalytic activity">
    <reaction evidence="1">
        <text>ATP + protein L-histidine = ADP + protein N-phospho-L-histidine.</text>
        <dbReference type="EC" id="2.7.13.3"/>
    </reaction>
</comment>
<keyword evidence="8" id="KW-0547">Nucleotide-binding</keyword>
<feature type="transmembrane region" description="Helical" evidence="14">
    <location>
        <begin position="47"/>
        <end position="68"/>
    </location>
</feature>
<keyword evidence="6" id="KW-0808">Transferase</keyword>
<keyword evidence="13 14" id="KW-0472">Membrane</keyword>
<dbReference type="InterPro" id="IPR004358">
    <property type="entry name" value="Sig_transdc_His_kin-like_C"/>
</dbReference>
<dbReference type="GO" id="GO:0000155">
    <property type="term" value="F:phosphorelay sensor kinase activity"/>
    <property type="evidence" value="ECO:0007669"/>
    <property type="project" value="TreeGrafter"/>
</dbReference>
<dbReference type="Pfam" id="PF17203">
    <property type="entry name" value="sCache_3_2"/>
    <property type="match status" value="1"/>
</dbReference>
<organism evidence="16 17">
    <name type="scientific">Geodermatophilus siccatus</name>
    <dbReference type="NCBI Taxonomy" id="1137991"/>
    <lineage>
        <taxon>Bacteria</taxon>
        <taxon>Bacillati</taxon>
        <taxon>Actinomycetota</taxon>
        <taxon>Actinomycetes</taxon>
        <taxon>Geodermatophilales</taxon>
        <taxon>Geodermatophilaceae</taxon>
        <taxon>Geodermatophilus</taxon>
    </lineage>
</organism>
<dbReference type="PROSITE" id="PS50109">
    <property type="entry name" value="HIS_KIN"/>
    <property type="match status" value="1"/>
</dbReference>
<dbReference type="EC" id="2.7.13.3" evidence="3"/>
<keyword evidence="4" id="KW-1003">Cell membrane</keyword>
<evidence type="ECO:0000256" key="4">
    <source>
        <dbReference type="ARBA" id="ARBA00022475"/>
    </source>
</evidence>
<evidence type="ECO:0000256" key="6">
    <source>
        <dbReference type="ARBA" id="ARBA00022679"/>
    </source>
</evidence>
<evidence type="ECO:0000313" key="17">
    <source>
        <dbReference type="Proteomes" id="UP000198680"/>
    </source>
</evidence>
<dbReference type="PANTHER" id="PTHR43547">
    <property type="entry name" value="TWO-COMPONENT HISTIDINE KINASE"/>
    <property type="match status" value="1"/>
</dbReference>
<dbReference type="Pfam" id="PF02518">
    <property type="entry name" value="HATPase_c"/>
    <property type="match status" value="1"/>
</dbReference>
<evidence type="ECO:0000256" key="2">
    <source>
        <dbReference type="ARBA" id="ARBA00004651"/>
    </source>
</evidence>
<dbReference type="STRING" id="1137991.SAMN05660642_03848"/>
<keyword evidence="17" id="KW-1185">Reference proteome</keyword>
<gene>
    <name evidence="16" type="ORF">SAMN05660642_03848</name>
</gene>
<dbReference type="Gene3D" id="3.30.565.10">
    <property type="entry name" value="Histidine kinase-like ATPase, C-terminal domain"/>
    <property type="match status" value="1"/>
</dbReference>
<reference evidence="17" key="1">
    <citation type="submission" date="2016-10" db="EMBL/GenBank/DDBJ databases">
        <authorList>
            <person name="Varghese N."/>
            <person name="Submissions S."/>
        </authorList>
    </citation>
    <scope>NUCLEOTIDE SEQUENCE [LARGE SCALE GENOMIC DNA]</scope>
    <source>
        <strain evidence="17">DSM 45419</strain>
    </source>
</reference>
<evidence type="ECO:0000256" key="14">
    <source>
        <dbReference type="SAM" id="Phobius"/>
    </source>
</evidence>
<dbReference type="SUPFAM" id="SSF103190">
    <property type="entry name" value="Sensory domain-like"/>
    <property type="match status" value="1"/>
</dbReference>
<dbReference type="InterPro" id="IPR035965">
    <property type="entry name" value="PAS-like_dom_sf"/>
</dbReference>
<dbReference type="PRINTS" id="PR00344">
    <property type="entry name" value="BCTRLSENSOR"/>
</dbReference>
<dbReference type="InterPro" id="IPR036890">
    <property type="entry name" value="HATPase_C_sf"/>
</dbReference>
<dbReference type="GO" id="GO:0005524">
    <property type="term" value="F:ATP binding"/>
    <property type="evidence" value="ECO:0007669"/>
    <property type="project" value="UniProtKB-KW"/>
</dbReference>
<dbReference type="Gene3D" id="3.30.450.20">
    <property type="entry name" value="PAS domain"/>
    <property type="match status" value="2"/>
</dbReference>
<comment type="subcellular location">
    <subcellularLocation>
        <location evidence="2">Cell membrane</location>
        <topology evidence="2">Multi-pass membrane protein</topology>
    </subcellularLocation>
</comment>
<keyword evidence="11 14" id="KW-1133">Transmembrane helix</keyword>
<dbReference type="SUPFAM" id="SSF55785">
    <property type="entry name" value="PYP-like sensor domain (PAS domain)"/>
    <property type="match status" value="1"/>
</dbReference>
<dbReference type="SMART" id="SM00091">
    <property type="entry name" value="PAS"/>
    <property type="match status" value="1"/>
</dbReference>
<protein>
    <recommendedName>
        <fullName evidence="3">histidine kinase</fullName>
        <ecNumber evidence="3">2.7.13.3</ecNumber>
    </recommendedName>
</protein>
<evidence type="ECO:0000259" key="15">
    <source>
        <dbReference type="PROSITE" id="PS50109"/>
    </source>
</evidence>
<evidence type="ECO:0000256" key="13">
    <source>
        <dbReference type="ARBA" id="ARBA00023136"/>
    </source>
</evidence>
<dbReference type="SUPFAM" id="SSF55874">
    <property type="entry name" value="ATPase domain of HSP90 chaperone/DNA topoisomerase II/histidine kinase"/>
    <property type="match status" value="1"/>
</dbReference>
<keyword evidence="7 14" id="KW-0812">Transmembrane</keyword>
<evidence type="ECO:0000256" key="5">
    <source>
        <dbReference type="ARBA" id="ARBA00022553"/>
    </source>
</evidence>
<sequence>MTAVTHSFIAYTPVAARGSARGTLADVRVPAFLSHRRRGDASLARRLLLLQALVVVVVVLTMTAVAYLEARQAVRQAAAEETTAIVASLADSPLVRSAVTGPDPTAVLQPYVEEVRADTGTSFITVLAPDRTRFTHPDPTQIGKPFIGTIGPALEGETFTETYTGTLGPSVRATGPVVDDDGDVVAVVSAGVTVEAIGEDLAAAVPGILGTAAATLAVGALGSAALSRRLRRQTHGLSPAQLARMVDYHHAVLHAVREGLLLVDDEQRVQLVNDEARRLLGLTDDPTGRHVGELGLPPQLTAALGQQRTAVDEVHVTGTRVLVVNQAPPRPEGRSAGAVVTLRDHTELQALTGELDSVRSFAESLRAQAHEAANRLHTTVSLVELGRTQEAIDFATAQLASAQQLTDRVVDAVGDPVLAALLLGKAATAHERGVLLEVDPGTAVGETGIPGGDLVTIVGNLLDNAIDAALAGDPPREVQFAAEVDGERLEIRVEDTGPGVREEDLPRVFERGWSTKETTAAPTGLGRGLGLALVAQAVARHGGTLTVRPGPGALFTVTLPVGVPAVPR</sequence>
<evidence type="ECO:0000313" key="16">
    <source>
        <dbReference type="EMBL" id="SDN02791.1"/>
    </source>
</evidence>
<evidence type="ECO:0000256" key="7">
    <source>
        <dbReference type="ARBA" id="ARBA00022692"/>
    </source>
</evidence>
<dbReference type="InterPro" id="IPR029151">
    <property type="entry name" value="Sensor-like_sf"/>
</dbReference>
<keyword evidence="10" id="KW-0067">ATP-binding</keyword>
<dbReference type="InterPro" id="IPR003594">
    <property type="entry name" value="HATPase_dom"/>
</dbReference>
<dbReference type="EMBL" id="FNHE01000011">
    <property type="protein sequence ID" value="SDN02791.1"/>
    <property type="molecule type" value="Genomic_DNA"/>
</dbReference>
<evidence type="ECO:0000256" key="10">
    <source>
        <dbReference type="ARBA" id="ARBA00022840"/>
    </source>
</evidence>
<dbReference type="SMART" id="SM00387">
    <property type="entry name" value="HATPase_c"/>
    <property type="match status" value="1"/>
</dbReference>
<proteinExistence type="predicted"/>
<feature type="domain" description="Histidine kinase" evidence="15">
    <location>
        <begin position="454"/>
        <end position="563"/>
    </location>
</feature>
<keyword evidence="12" id="KW-0902">Two-component regulatory system</keyword>
<dbReference type="GO" id="GO:0005886">
    <property type="term" value="C:plasma membrane"/>
    <property type="evidence" value="ECO:0007669"/>
    <property type="project" value="UniProtKB-SubCell"/>
</dbReference>
<evidence type="ECO:0000256" key="3">
    <source>
        <dbReference type="ARBA" id="ARBA00012438"/>
    </source>
</evidence>
<dbReference type="Pfam" id="PF13188">
    <property type="entry name" value="PAS_8"/>
    <property type="match status" value="1"/>
</dbReference>